<evidence type="ECO:0000313" key="1">
    <source>
        <dbReference type="EMBL" id="AEH08446.1"/>
    </source>
</evidence>
<dbReference type="HOGENOM" id="CLU_1737865_0_0_11"/>
<dbReference type="eggNOG" id="ENOG502ZRXS">
    <property type="taxonomic scope" value="Bacteria"/>
</dbReference>
<accession>F8AX95</accession>
<proteinExistence type="predicted"/>
<gene>
    <name evidence="1" type="ordered locus">FsymDg_0940</name>
</gene>
<dbReference type="AlphaFoldDB" id="F8AX95"/>
<dbReference type="RefSeq" id="WP_013872424.1">
    <property type="nucleotide sequence ID" value="NC_015656.1"/>
</dbReference>
<dbReference type="KEGG" id="fsy:FsymDg_0940"/>
<sequence>MTPHAIAHADQLTAACRDALTALHAIAEDGRGYLAERPAAVPWLAAQASVFVRALTVGTVELCPHLGSSPQVVHAAAWAPGRLVCTGCVAALRPGPDEDATCDRCRCRPRRLYPGAAAFGPVLLAYGLCPSCLRVTGLAPARGRTRAGRR</sequence>
<dbReference type="Proteomes" id="UP000001549">
    <property type="component" value="Chromosome"/>
</dbReference>
<dbReference type="EMBL" id="CP002801">
    <property type="protein sequence ID" value="AEH08446.1"/>
    <property type="molecule type" value="Genomic_DNA"/>
</dbReference>
<evidence type="ECO:0000313" key="2">
    <source>
        <dbReference type="Proteomes" id="UP000001549"/>
    </source>
</evidence>
<organism evidence="1 2">
    <name type="scientific">Candidatus Protofrankia datiscae</name>
    <dbReference type="NCBI Taxonomy" id="2716812"/>
    <lineage>
        <taxon>Bacteria</taxon>
        <taxon>Bacillati</taxon>
        <taxon>Actinomycetota</taxon>
        <taxon>Actinomycetes</taxon>
        <taxon>Frankiales</taxon>
        <taxon>Frankiaceae</taxon>
        <taxon>Protofrankia</taxon>
    </lineage>
</organism>
<name>F8AX95_9ACTN</name>
<reference evidence="1 2" key="1">
    <citation type="submission" date="2011-05" db="EMBL/GenBank/DDBJ databases">
        <title>Complete sequence of chromosome of Frankia symbiont of Datisca glomerata.</title>
        <authorList>
            <consortium name="US DOE Joint Genome Institute"/>
            <person name="Lucas S."/>
            <person name="Han J."/>
            <person name="Lapidus A."/>
            <person name="Cheng J.-F."/>
            <person name="Goodwin L."/>
            <person name="Pitluck S."/>
            <person name="Peters L."/>
            <person name="Mikhailova N."/>
            <person name="Chertkov O."/>
            <person name="Teshima H."/>
            <person name="Han C."/>
            <person name="Tapia R."/>
            <person name="Land M."/>
            <person name="Hauser L."/>
            <person name="Kyrpides N."/>
            <person name="Ivanova N."/>
            <person name="Pagani I."/>
            <person name="Berry A."/>
            <person name="Pawlowski K."/>
            <person name="Persson T."/>
            <person name="Vanden Heuvel B."/>
            <person name="Benson D."/>
            <person name="Woyke T."/>
        </authorList>
    </citation>
    <scope>NUCLEOTIDE SEQUENCE [LARGE SCALE GENOMIC DNA]</scope>
    <source>
        <strain evidence="2">4085684</strain>
    </source>
</reference>
<keyword evidence="2" id="KW-1185">Reference proteome</keyword>
<dbReference type="STRING" id="656024.FsymDg_0940"/>
<protein>
    <submittedName>
        <fullName evidence="1">Uncharacterized protein</fullName>
    </submittedName>
</protein>